<dbReference type="Pfam" id="PF13673">
    <property type="entry name" value="Acetyltransf_10"/>
    <property type="match status" value="1"/>
</dbReference>
<comment type="caution">
    <text evidence="4">The sequence shown here is derived from an EMBL/GenBank/DDBJ whole genome shotgun (WGS) entry which is preliminary data.</text>
</comment>
<dbReference type="RefSeq" id="WP_114100941.1">
    <property type="nucleotide sequence ID" value="NZ_JPWF01000002.1"/>
</dbReference>
<dbReference type="InterPro" id="IPR050832">
    <property type="entry name" value="Bact_Acetyltransf"/>
</dbReference>
<keyword evidence="2" id="KW-0012">Acyltransferase</keyword>
<dbReference type="GO" id="GO:0016747">
    <property type="term" value="F:acyltransferase activity, transferring groups other than amino-acyl groups"/>
    <property type="evidence" value="ECO:0007669"/>
    <property type="project" value="InterPro"/>
</dbReference>
<organism evidence="4 5">
    <name type="scientific">Thalassospira profundimaris</name>
    <dbReference type="NCBI Taxonomy" id="502049"/>
    <lineage>
        <taxon>Bacteria</taxon>
        <taxon>Pseudomonadati</taxon>
        <taxon>Pseudomonadota</taxon>
        <taxon>Alphaproteobacteria</taxon>
        <taxon>Rhodospirillales</taxon>
        <taxon>Thalassospiraceae</taxon>
        <taxon>Thalassospira</taxon>
    </lineage>
</organism>
<proteinExistence type="predicted"/>
<evidence type="ECO:0000259" key="3">
    <source>
        <dbReference type="PROSITE" id="PS51186"/>
    </source>
</evidence>
<dbReference type="Proteomes" id="UP000253226">
    <property type="component" value="Unassembled WGS sequence"/>
</dbReference>
<keyword evidence="1" id="KW-0808">Transferase</keyword>
<evidence type="ECO:0000256" key="1">
    <source>
        <dbReference type="ARBA" id="ARBA00022679"/>
    </source>
</evidence>
<dbReference type="InterPro" id="IPR000182">
    <property type="entry name" value="GNAT_dom"/>
</dbReference>
<gene>
    <name evidence="4" type="ORF">TH19_03545</name>
</gene>
<dbReference type="Gene3D" id="3.40.630.30">
    <property type="match status" value="1"/>
</dbReference>
<accession>A0A367WBQ0</accession>
<dbReference type="SUPFAM" id="SSF55729">
    <property type="entry name" value="Acyl-CoA N-acyltransferases (Nat)"/>
    <property type="match status" value="1"/>
</dbReference>
<dbReference type="InterPro" id="IPR016181">
    <property type="entry name" value="Acyl_CoA_acyltransferase"/>
</dbReference>
<name>A0A367WBQ0_9PROT</name>
<evidence type="ECO:0000313" key="4">
    <source>
        <dbReference type="EMBL" id="RCK38884.1"/>
    </source>
</evidence>
<feature type="domain" description="N-acetyltransferase" evidence="3">
    <location>
        <begin position="4"/>
        <end position="170"/>
    </location>
</feature>
<evidence type="ECO:0000256" key="2">
    <source>
        <dbReference type="ARBA" id="ARBA00023315"/>
    </source>
</evidence>
<dbReference type="PANTHER" id="PTHR43877">
    <property type="entry name" value="AMINOALKYLPHOSPHONATE N-ACETYLTRANSFERASE-RELATED-RELATED"/>
    <property type="match status" value="1"/>
</dbReference>
<dbReference type="PANTHER" id="PTHR43877:SF1">
    <property type="entry name" value="ACETYLTRANSFERASE"/>
    <property type="match status" value="1"/>
</dbReference>
<dbReference type="PROSITE" id="PS51186">
    <property type="entry name" value="GNAT"/>
    <property type="match status" value="1"/>
</dbReference>
<protein>
    <recommendedName>
        <fullName evidence="3">N-acetyltransferase domain-containing protein</fullName>
    </recommendedName>
</protein>
<dbReference type="AlphaFoldDB" id="A0A367WBQ0"/>
<sequence>MGKITVHIAKPGDADAVTALFERSYAALLARDYQPDILRRGMAFLARANPDLLASGTYYLARTDDGDLAGAGGWTVMRPGGDKTDIQTGIVHVRHFAVDPDYTRKGIGKMLFDRCVQDATCKQHVAQFECYSTLSARRFYESLGFEVIGPFEAPFAPDFTFPSLHMRKML</sequence>
<dbReference type="CDD" id="cd04301">
    <property type="entry name" value="NAT_SF"/>
    <property type="match status" value="1"/>
</dbReference>
<dbReference type="EMBL" id="JPWF01000002">
    <property type="protein sequence ID" value="RCK38884.1"/>
    <property type="molecule type" value="Genomic_DNA"/>
</dbReference>
<reference evidence="4 5" key="1">
    <citation type="submission" date="2014-07" db="EMBL/GenBank/DDBJ databases">
        <title>Draft genome sequence of Thalassospira profundimaris 35.</title>
        <authorList>
            <person name="Lai Q."/>
            <person name="Shao Z."/>
        </authorList>
    </citation>
    <scope>NUCLEOTIDE SEQUENCE [LARGE SCALE GENOMIC DNA]</scope>
    <source>
        <strain evidence="4 5">35</strain>
    </source>
</reference>
<evidence type="ECO:0000313" key="5">
    <source>
        <dbReference type="Proteomes" id="UP000253226"/>
    </source>
</evidence>
<dbReference type="OrthoDB" id="118465at2"/>